<dbReference type="AlphaFoldDB" id="A0A6A6UWA1"/>
<feature type="compositionally biased region" description="Basic and acidic residues" evidence="1">
    <location>
        <begin position="1"/>
        <end position="10"/>
    </location>
</feature>
<dbReference type="GO" id="GO:0005634">
    <property type="term" value="C:nucleus"/>
    <property type="evidence" value="ECO:0007669"/>
    <property type="project" value="TreeGrafter"/>
</dbReference>
<dbReference type="Gene3D" id="3.90.1140.10">
    <property type="entry name" value="Cyclic phosphodiesterase"/>
    <property type="match status" value="1"/>
</dbReference>
<dbReference type="PANTHER" id="PTHR13360">
    <property type="entry name" value="ACTIVATING SIGNAL COINTEGRATOR 1 COMPLEX SUBUNIT 1"/>
    <property type="match status" value="1"/>
</dbReference>
<accession>A0A6A6UWA1</accession>
<dbReference type="PANTHER" id="PTHR13360:SF1">
    <property type="entry name" value="ACTIVATING SIGNAL COINTEGRATOR 1 COMPLEX SUBUNIT 1"/>
    <property type="match status" value="1"/>
</dbReference>
<reference evidence="3" key="1">
    <citation type="journal article" date="2020" name="Stud. Mycol.">
        <title>101 Dothideomycetes genomes: a test case for predicting lifestyles and emergence of pathogens.</title>
        <authorList>
            <person name="Haridas S."/>
            <person name="Albert R."/>
            <person name="Binder M."/>
            <person name="Bloem J."/>
            <person name="Labutti K."/>
            <person name="Salamov A."/>
            <person name="Andreopoulos B."/>
            <person name="Baker S."/>
            <person name="Barry K."/>
            <person name="Bills G."/>
            <person name="Bluhm B."/>
            <person name="Cannon C."/>
            <person name="Castanera R."/>
            <person name="Culley D."/>
            <person name="Daum C."/>
            <person name="Ezra D."/>
            <person name="Gonzalez J."/>
            <person name="Henrissat B."/>
            <person name="Kuo A."/>
            <person name="Liang C."/>
            <person name="Lipzen A."/>
            <person name="Lutzoni F."/>
            <person name="Magnuson J."/>
            <person name="Mondo S."/>
            <person name="Nolan M."/>
            <person name="Ohm R."/>
            <person name="Pangilinan J."/>
            <person name="Park H.-J."/>
            <person name="Ramirez L."/>
            <person name="Alfaro M."/>
            <person name="Sun H."/>
            <person name="Tritt A."/>
            <person name="Yoshinaga Y."/>
            <person name="Zwiers L.-H."/>
            <person name="Turgeon B."/>
            <person name="Goodwin S."/>
            <person name="Spatafora J."/>
            <person name="Crous P."/>
            <person name="Grigoriev I."/>
        </authorList>
    </citation>
    <scope>NUCLEOTIDE SEQUENCE</scope>
    <source>
        <strain evidence="3">CBS 119925</strain>
    </source>
</reference>
<proteinExistence type="predicted"/>
<feature type="compositionally biased region" description="Basic and acidic residues" evidence="1">
    <location>
        <begin position="239"/>
        <end position="248"/>
    </location>
</feature>
<name>A0A6A6UWA1_9PLEO</name>
<feature type="region of interest" description="Disordered" evidence="1">
    <location>
        <begin position="1"/>
        <end position="36"/>
    </location>
</feature>
<dbReference type="InterPro" id="IPR019510">
    <property type="entry name" value="AKAP7-like_phosphoesterase"/>
</dbReference>
<dbReference type="OrthoDB" id="277832at2759"/>
<dbReference type="EMBL" id="MU006626">
    <property type="protein sequence ID" value="KAF2741756.1"/>
    <property type="molecule type" value="Genomic_DNA"/>
</dbReference>
<organism evidence="3 4">
    <name type="scientific">Sporormia fimetaria CBS 119925</name>
    <dbReference type="NCBI Taxonomy" id="1340428"/>
    <lineage>
        <taxon>Eukaryota</taxon>
        <taxon>Fungi</taxon>
        <taxon>Dikarya</taxon>
        <taxon>Ascomycota</taxon>
        <taxon>Pezizomycotina</taxon>
        <taxon>Dothideomycetes</taxon>
        <taxon>Pleosporomycetidae</taxon>
        <taxon>Pleosporales</taxon>
        <taxon>Sporormiaceae</taxon>
        <taxon>Sporormia</taxon>
    </lineage>
</organism>
<evidence type="ECO:0000313" key="3">
    <source>
        <dbReference type="EMBL" id="KAF2741756.1"/>
    </source>
</evidence>
<feature type="compositionally biased region" description="Basic residues" evidence="1">
    <location>
        <begin position="11"/>
        <end position="32"/>
    </location>
</feature>
<dbReference type="Proteomes" id="UP000799440">
    <property type="component" value="Unassembled WGS sequence"/>
</dbReference>
<evidence type="ECO:0000313" key="4">
    <source>
        <dbReference type="Proteomes" id="UP000799440"/>
    </source>
</evidence>
<protein>
    <recommendedName>
        <fullName evidence="2">A-kinase anchor protein 7-like phosphoesterase domain-containing protein</fullName>
    </recommendedName>
</protein>
<dbReference type="Pfam" id="PF10469">
    <property type="entry name" value="AKAP7_NLS"/>
    <property type="match status" value="1"/>
</dbReference>
<keyword evidence="4" id="KW-1185">Reference proteome</keyword>
<dbReference type="InterPro" id="IPR009210">
    <property type="entry name" value="ASCC1"/>
</dbReference>
<feature type="region of interest" description="Disordered" evidence="1">
    <location>
        <begin position="220"/>
        <end position="269"/>
    </location>
</feature>
<sequence length="331" mass="36525">MTRRSHDSSKSKSKSKSKNNKHHNNNHPKAGKKPQLTHFLCLPLVTETTRPQLQTGLERLGKEVEESGVVPRKAVRPVGTLHLTLGVMSLDGMGVEGVGEMVENLDVSALFEEETTTTEPHTGVTQPAAAAEVGKTGIEPEPQADQEPQPHPLTISLRSLTPMQAPHKTSILYAEPVDPSGRLPGFANRLRSYFEERGVVVKEGRALRLHATVLNTIYAKPKNRGGKKGTGGGWKGKGKGKERVRPKGDVMSAEMGEEASAPERAEGHGVNAKSWRNFDARELIERYRDFVWAEEVVIDRIQVCKMGAKKLVNESGEVVDEEYEVVFEKRF</sequence>
<dbReference type="GO" id="GO:0006307">
    <property type="term" value="P:DNA alkylation repair"/>
    <property type="evidence" value="ECO:0007669"/>
    <property type="project" value="InterPro"/>
</dbReference>
<evidence type="ECO:0000256" key="1">
    <source>
        <dbReference type="SAM" id="MobiDB-lite"/>
    </source>
</evidence>
<evidence type="ECO:0000259" key="2">
    <source>
        <dbReference type="Pfam" id="PF10469"/>
    </source>
</evidence>
<dbReference type="GO" id="GO:0006355">
    <property type="term" value="P:regulation of DNA-templated transcription"/>
    <property type="evidence" value="ECO:0007669"/>
    <property type="project" value="TreeGrafter"/>
</dbReference>
<gene>
    <name evidence="3" type="ORF">M011DRAFT_413921</name>
</gene>
<feature type="domain" description="A-kinase anchor protein 7-like phosphoesterase" evidence="2">
    <location>
        <begin position="37"/>
        <end position="310"/>
    </location>
</feature>